<dbReference type="InterPro" id="IPR008111">
    <property type="entry name" value="RNA-bd_8"/>
</dbReference>
<keyword evidence="3" id="KW-0963">Cytoplasm</keyword>
<dbReference type="InterPro" id="IPR033744">
    <property type="entry name" value="RRM_RBM8"/>
</dbReference>
<organism evidence="9 10">
    <name type="scientific">Hesseltinella vesiculosa</name>
    <dbReference type="NCBI Taxonomy" id="101127"/>
    <lineage>
        <taxon>Eukaryota</taxon>
        <taxon>Fungi</taxon>
        <taxon>Fungi incertae sedis</taxon>
        <taxon>Mucoromycota</taxon>
        <taxon>Mucoromycotina</taxon>
        <taxon>Mucoromycetes</taxon>
        <taxon>Mucorales</taxon>
        <taxon>Cunninghamellaceae</taxon>
        <taxon>Hesseltinella</taxon>
    </lineage>
</organism>
<dbReference type="GO" id="GO:0005634">
    <property type="term" value="C:nucleus"/>
    <property type="evidence" value="ECO:0007669"/>
    <property type="project" value="UniProtKB-SubCell"/>
</dbReference>
<keyword evidence="4 6" id="KW-0694">RNA-binding</keyword>
<dbReference type="InterPro" id="IPR000504">
    <property type="entry name" value="RRM_dom"/>
</dbReference>
<feature type="domain" description="RRM" evidence="8">
    <location>
        <begin position="29"/>
        <end position="107"/>
    </location>
</feature>
<proteinExistence type="predicted"/>
<keyword evidence="5" id="KW-0539">Nucleus</keyword>
<dbReference type="SUPFAM" id="SSF54928">
    <property type="entry name" value="RNA-binding domain, RBD"/>
    <property type="match status" value="1"/>
</dbReference>
<dbReference type="AlphaFoldDB" id="A0A1X2GIL4"/>
<dbReference type="GO" id="GO:0005737">
    <property type="term" value="C:cytoplasm"/>
    <property type="evidence" value="ECO:0007669"/>
    <property type="project" value="UniProtKB-SubCell"/>
</dbReference>
<accession>A0A1X2GIL4</accession>
<evidence type="ECO:0000256" key="4">
    <source>
        <dbReference type="ARBA" id="ARBA00022884"/>
    </source>
</evidence>
<dbReference type="GO" id="GO:0006396">
    <property type="term" value="P:RNA processing"/>
    <property type="evidence" value="ECO:0007669"/>
    <property type="project" value="InterPro"/>
</dbReference>
<feature type="region of interest" description="Disordered" evidence="7">
    <location>
        <begin position="111"/>
        <end position="131"/>
    </location>
</feature>
<reference evidence="9 10" key="1">
    <citation type="submission" date="2016-07" db="EMBL/GenBank/DDBJ databases">
        <title>Pervasive Adenine N6-methylation of Active Genes in Fungi.</title>
        <authorList>
            <consortium name="DOE Joint Genome Institute"/>
            <person name="Mondo S.J."/>
            <person name="Dannebaum R.O."/>
            <person name="Kuo R.C."/>
            <person name="Labutti K."/>
            <person name="Haridas S."/>
            <person name="Kuo A."/>
            <person name="Salamov A."/>
            <person name="Ahrendt S.R."/>
            <person name="Lipzen A."/>
            <person name="Sullivan W."/>
            <person name="Andreopoulos W.B."/>
            <person name="Clum A."/>
            <person name="Lindquist E."/>
            <person name="Daum C."/>
            <person name="Ramamoorthy G.K."/>
            <person name="Gryganskyi A."/>
            <person name="Culley D."/>
            <person name="Magnuson J.K."/>
            <person name="James T.Y."/>
            <person name="O'Malley M.A."/>
            <person name="Stajich J.E."/>
            <person name="Spatafora J.W."/>
            <person name="Visel A."/>
            <person name="Grigoriev I.V."/>
        </authorList>
    </citation>
    <scope>NUCLEOTIDE SEQUENCE [LARGE SCALE GENOMIC DNA]</scope>
    <source>
        <strain evidence="9 10">NRRL 3301</strain>
    </source>
</reference>
<dbReference type="SMART" id="SM00361">
    <property type="entry name" value="RRM_1"/>
    <property type="match status" value="1"/>
</dbReference>
<evidence type="ECO:0000256" key="1">
    <source>
        <dbReference type="ARBA" id="ARBA00004123"/>
    </source>
</evidence>
<evidence type="ECO:0000256" key="2">
    <source>
        <dbReference type="ARBA" id="ARBA00004496"/>
    </source>
</evidence>
<dbReference type="Gene3D" id="3.30.70.330">
    <property type="match status" value="1"/>
</dbReference>
<dbReference type="EMBL" id="MCGT01000013">
    <property type="protein sequence ID" value="ORX54567.1"/>
    <property type="molecule type" value="Genomic_DNA"/>
</dbReference>
<evidence type="ECO:0000256" key="3">
    <source>
        <dbReference type="ARBA" id="ARBA00022490"/>
    </source>
</evidence>
<dbReference type="STRING" id="101127.A0A1X2GIL4"/>
<comment type="subcellular location">
    <subcellularLocation>
        <location evidence="2">Cytoplasm</location>
    </subcellularLocation>
    <subcellularLocation>
        <location evidence="1">Nucleus</location>
    </subcellularLocation>
</comment>
<evidence type="ECO:0000256" key="7">
    <source>
        <dbReference type="SAM" id="MobiDB-lite"/>
    </source>
</evidence>
<dbReference type="SMART" id="SM00360">
    <property type="entry name" value="RRM"/>
    <property type="match status" value="1"/>
</dbReference>
<comment type="caution">
    <text evidence="9">The sequence shown here is derived from an EMBL/GenBank/DDBJ whole genome shotgun (WGS) entry which is preliminary data.</text>
</comment>
<sequence length="131" mass="15089">MVERMVIDEERPSGPRSNEREPERSVEGWVVFVRGVHEEADEDALTEYFAEFGTVKNVNLNLDRRTGFVKGYAFIEYESRREAQTAIEEADGSKFLGQTLQVSYAFLEAPEQRVERKDRRGRGRSASPSQR</sequence>
<dbReference type="InterPro" id="IPR012677">
    <property type="entry name" value="Nucleotide-bd_a/b_plait_sf"/>
</dbReference>
<evidence type="ECO:0000313" key="10">
    <source>
        <dbReference type="Proteomes" id="UP000242146"/>
    </source>
</evidence>
<evidence type="ECO:0000313" key="9">
    <source>
        <dbReference type="EMBL" id="ORX54567.1"/>
    </source>
</evidence>
<dbReference type="InterPro" id="IPR003954">
    <property type="entry name" value="RRM_euk-type"/>
</dbReference>
<protein>
    <submittedName>
        <fullName evidence="9">RNA-binding domain-containing protein</fullName>
    </submittedName>
</protein>
<dbReference type="InterPro" id="IPR035979">
    <property type="entry name" value="RBD_domain_sf"/>
</dbReference>
<name>A0A1X2GIL4_9FUNG</name>
<feature type="region of interest" description="Disordered" evidence="7">
    <location>
        <begin position="1"/>
        <end position="25"/>
    </location>
</feature>
<dbReference type="Pfam" id="PF00076">
    <property type="entry name" value="RRM_1"/>
    <property type="match status" value="1"/>
</dbReference>
<evidence type="ECO:0000256" key="5">
    <source>
        <dbReference type="ARBA" id="ARBA00023242"/>
    </source>
</evidence>
<dbReference type="PROSITE" id="PS50102">
    <property type="entry name" value="RRM"/>
    <property type="match status" value="1"/>
</dbReference>
<keyword evidence="10" id="KW-1185">Reference proteome</keyword>
<evidence type="ECO:0000259" key="8">
    <source>
        <dbReference type="PROSITE" id="PS50102"/>
    </source>
</evidence>
<dbReference type="GO" id="GO:0003729">
    <property type="term" value="F:mRNA binding"/>
    <property type="evidence" value="ECO:0007669"/>
    <property type="project" value="InterPro"/>
</dbReference>
<dbReference type="OrthoDB" id="15688at2759"/>
<dbReference type="Proteomes" id="UP000242146">
    <property type="component" value="Unassembled WGS sequence"/>
</dbReference>
<dbReference type="CDD" id="cd12324">
    <property type="entry name" value="RRM_RBM8"/>
    <property type="match status" value="1"/>
</dbReference>
<dbReference type="PANTHER" id="PTHR45894">
    <property type="entry name" value="RNA-BINDING PROTEIN 8A"/>
    <property type="match status" value="1"/>
</dbReference>
<dbReference type="PRINTS" id="PR01738">
    <property type="entry name" value="RNABINDINGM8"/>
</dbReference>
<gene>
    <name evidence="9" type="ORF">DM01DRAFT_1335697</name>
</gene>
<evidence type="ECO:0000256" key="6">
    <source>
        <dbReference type="PROSITE-ProRule" id="PRU00176"/>
    </source>
</evidence>